<evidence type="ECO:0000256" key="1">
    <source>
        <dbReference type="ARBA" id="ARBA00004651"/>
    </source>
</evidence>
<comment type="subcellular location">
    <subcellularLocation>
        <location evidence="1">Cell membrane</location>
        <topology evidence="1">Multi-pass membrane protein</topology>
    </subcellularLocation>
</comment>
<sequence>MAAQEEQAKSVWFRLAMWVTRHPLKVVVAVLVVMSPLSYYSSQLAYTVDQNQLHARNVPAYDDWVRYRAAMPSGMTWPYALIAQPAPNATLDDAAEVVRRNNALIAELVVVTGIDARLWNGPTWLLGEPLNVTTALGYLIDTGSPLYNTPTGAYDRLRNYNCPHLSLSTKAIFTEIDTPFDPQGSEVEPFIKQLRAAFERHNDPELVTFHVALGLTEMVDVVDEVYNRMPMVMVVTVAVLLLVTALAFRSVVIALRLVFTLAVTLSWSFGSGVVVFQTTLMDWTGQSMADVHALSWMAPVMTFSLILSLGCDYDIFITTRIREFRAMGFDDRAAVVKGYYRTGGVITTAGVIMIISFGSLMLSSQMLLVECGFLLAWSVALDTFVVRSLLVPGLMVLLGRANWWPTRMPPGTKDEGCVDEALGRAGAGARDAGAADEHVALAGVREERHGSYDEEPPSPEHHADVPTW</sequence>
<comment type="similarity">
    <text evidence="2">Belongs to the resistance-nodulation-cell division (RND) (TC 2.A.6) family. MmpL subfamily.</text>
</comment>
<protein>
    <recommendedName>
        <fullName evidence="9">Membrane transport protein MMPL domain-containing protein</fullName>
    </recommendedName>
</protein>
<keyword evidence="5 8" id="KW-1133">Transmembrane helix</keyword>
<dbReference type="EMBL" id="HBFS01023098">
    <property type="protein sequence ID" value="CAD8922219.1"/>
    <property type="molecule type" value="Transcribed_RNA"/>
</dbReference>
<gene>
    <name evidence="10" type="ORF">BSP0115_LOCUS15482</name>
</gene>
<evidence type="ECO:0000256" key="2">
    <source>
        <dbReference type="ARBA" id="ARBA00010157"/>
    </source>
</evidence>
<dbReference type="Gene3D" id="1.20.1640.10">
    <property type="entry name" value="Multidrug efflux transporter AcrB transmembrane domain"/>
    <property type="match status" value="1"/>
</dbReference>
<feature type="region of interest" description="Disordered" evidence="7">
    <location>
        <begin position="445"/>
        <end position="468"/>
    </location>
</feature>
<feature type="transmembrane region" description="Helical" evidence="8">
    <location>
        <begin position="338"/>
        <end position="362"/>
    </location>
</feature>
<dbReference type="InterPro" id="IPR004869">
    <property type="entry name" value="MMPL_dom"/>
</dbReference>
<keyword evidence="6 8" id="KW-0472">Membrane</keyword>
<evidence type="ECO:0000259" key="9">
    <source>
        <dbReference type="Pfam" id="PF03176"/>
    </source>
</evidence>
<organism evidence="10">
    <name type="scientific">Bicosoecida sp. CB-2014</name>
    <dbReference type="NCBI Taxonomy" id="1486930"/>
    <lineage>
        <taxon>Eukaryota</taxon>
        <taxon>Sar</taxon>
        <taxon>Stramenopiles</taxon>
        <taxon>Bigyra</taxon>
        <taxon>Opalozoa</taxon>
        <taxon>Bicosoecida</taxon>
    </lineage>
</organism>
<evidence type="ECO:0000256" key="3">
    <source>
        <dbReference type="ARBA" id="ARBA00022475"/>
    </source>
</evidence>
<proteinExistence type="inferred from homology"/>
<evidence type="ECO:0000256" key="7">
    <source>
        <dbReference type="SAM" id="MobiDB-lite"/>
    </source>
</evidence>
<reference evidence="10" key="1">
    <citation type="submission" date="2021-01" db="EMBL/GenBank/DDBJ databases">
        <authorList>
            <person name="Corre E."/>
            <person name="Pelletier E."/>
            <person name="Niang G."/>
            <person name="Scheremetjew M."/>
            <person name="Finn R."/>
            <person name="Kale V."/>
            <person name="Holt S."/>
            <person name="Cochrane G."/>
            <person name="Meng A."/>
            <person name="Brown T."/>
            <person name="Cohen L."/>
        </authorList>
    </citation>
    <scope>NUCLEOTIDE SEQUENCE</scope>
    <source>
        <strain evidence="10">Ms1</strain>
    </source>
</reference>
<evidence type="ECO:0000256" key="5">
    <source>
        <dbReference type="ARBA" id="ARBA00022989"/>
    </source>
</evidence>
<feature type="transmembrane region" description="Helical" evidence="8">
    <location>
        <begin position="374"/>
        <end position="398"/>
    </location>
</feature>
<evidence type="ECO:0000256" key="8">
    <source>
        <dbReference type="SAM" id="Phobius"/>
    </source>
</evidence>
<keyword evidence="4 8" id="KW-0812">Transmembrane</keyword>
<dbReference type="PANTHER" id="PTHR33406:SF6">
    <property type="entry name" value="MEMBRANE PROTEIN YDGH-RELATED"/>
    <property type="match status" value="1"/>
</dbReference>
<evidence type="ECO:0000256" key="4">
    <source>
        <dbReference type="ARBA" id="ARBA00022692"/>
    </source>
</evidence>
<evidence type="ECO:0000313" key="10">
    <source>
        <dbReference type="EMBL" id="CAD8922219.1"/>
    </source>
</evidence>
<dbReference type="PANTHER" id="PTHR33406">
    <property type="entry name" value="MEMBRANE PROTEIN MJ1562-RELATED"/>
    <property type="match status" value="1"/>
</dbReference>
<dbReference type="InterPro" id="IPR050545">
    <property type="entry name" value="Mycobact_MmpL"/>
</dbReference>
<evidence type="ECO:0000256" key="6">
    <source>
        <dbReference type="ARBA" id="ARBA00023136"/>
    </source>
</evidence>
<feature type="transmembrane region" description="Helical" evidence="8">
    <location>
        <begin position="255"/>
        <end position="276"/>
    </location>
</feature>
<keyword evidence="3" id="KW-1003">Cell membrane</keyword>
<feature type="domain" description="Membrane transport protein MMPL" evidence="9">
    <location>
        <begin position="169"/>
        <end position="406"/>
    </location>
</feature>
<dbReference type="Pfam" id="PF03176">
    <property type="entry name" value="MMPL"/>
    <property type="match status" value="1"/>
</dbReference>
<dbReference type="GO" id="GO:0005886">
    <property type="term" value="C:plasma membrane"/>
    <property type="evidence" value="ECO:0007669"/>
    <property type="project" value="UniProtKB-SubCell"/>
</dbReference>
<dbReference type="AlphaFoldDB" id="A0A7S1CL24"/>
<accession>A0A7S1CL24</accession>
<feature type="transmembrane region" description="Helical" evidence="8">
    <location>
        <begin position="296"/>
        <end position="317"/>
    </location>
</feature>
<name>A0A7S1CL24_9STRA</name>
<dbReference type="SUPFAM" id="SSF82866">
    <property type="entry name" value="Multidrug efflux transporter AcrB transmembrane domain"/>
    <property type="match status" value="1"/>
</dbReference>
<feature type="transmembrane region" description="Helical" evidence="8">
    <location>
        <begin position="229"/>
        <end position="248"/>
    </location>
</feature>